<evidence type="ECO:0000313" key="3">
    <source>
        <dbReference type="Proteomes" id="UP000315589"/>
    </source>
</evidence>
<protein>
    <recommendedName>
        <fullName evidence="1">Cytokinin riboside 5'-monophosphate phosphoribohydrolase</fullName>
        <ecNumber evidence="1">3.2.2.n1</ecNumber>
    </recommendedName>
</protein>
<dbReference type="NCBIfam" id="TIGR00730">
    <property type="entry name" value="Rossman fold protein, TIGR00730 family"/>
    <property type="match status" value="1"/>
</dbReference>
<comment type="caution">
    <text evidence="2">The sequence shown here is derived from an EMBL/GenBank/DDBJ whole genome shotgun (WGS) entry which is preliminary data.</text>
</comment>
<accession>A0A554LJY4</accession>
<dbReference type="GO" id="GO:0009691">
    <property type="term" value="P:cytokinin biosynthetic process"/>
    <property type="evidence" value="ECO:0007669"/>
    <property type="project" value="UniProtKB-UniRule"/>
</dbReference>
<dbReference type="PANTHER" id="PTHR43393:SF3">
    <property type="entry name" value="LYSINE DECARBOXYLASE-LIKE PROTEIN"/>
    <property type="match status" value="1"/>
</dbReference>
<dbReference type="SUPFAM" id="SSF102405">
    <property type="entry name" value="MCP/YpsA-like"/>
    <property type="match status" value="1"/>
</dbReference>
<dbReference type="GO" id="GO:0005829">
    <property type="term" value="C:cytosol"/>
    <property type="evidence" value="ECO:0007669"/>
    <property type="project" value="TreeGrafter"/>
</dbReference>
<dbReference type="InterPro" id="IPR052341">
    <property type="entry name" value="LOG_family_nucleotidases"/>
</dbReference>
<feature type="non-terminal residue" evidence="2">
    <location>
        <position position="166"/>
    </location>
</feature>
<dbReference type="InterPro" id="IPR031100">
    <property type="entry name" value="LOG_fam"/>
</dbReference>
<name>A0A554LJY4_9BACT</name>
<evidence type="ECO:0000256" key="1">
    <source>
        <dbReference type="RuleBase" id="RU363015"/>
    </source>
</evidence>
<dbReference type="InterPro" id="IPR005269">
    <property type="entry name" value="LOG"/>
</dbReference>
<comment type="similarity">
    <text evidence="1">Belongs to the LOG family.</text>
</comment>
<keyword evidence="1" id="KW-0203">Cytokinin biosynthesis</keyword>
<evidence type="ECO:0000313" key="2">
    <source>
        <dbReference type="EMBL" id="TSC93157.1"/>
    </source>
</evidence>
<dbReference type="Gene3D" id="3.40.50.450">
    <property type="match status" value="1"/>
</dbReference>
<dbReference type="Proteomes" id="UP000315589">
    <property type="component" value="Unassembled WGS sequence"/>
</dbReference>
<dbReference type="PANTHER" id="PTHR43393">
    <property type="entry name" value="CYTOKININ RIBOSIDE 5'-MONOPHOSPHATE PHOSPHORIBOHYDROLASE"/>
    <property type="match status" value="1"/>
</dbReference>
<keyword evidence="1" id="KW-0378">Hydrolase</keyword>
<dbReference type="EMBL" id="VMGI01000034">
    <property type="protein sequence ID" value="TSC93157.1"/>
    <property type="molecule type" value="Genomic_DNA"/>
</dbReference>
<organism evidence="2 3">
    <name type="scientific">Candidatus Berkelbacteria bacterium Licking1014_85</name>
    <dbReference type="NCBI Taxonomy" id="2017148"/>
    <lineage>
        <taxon>Bacteria</taxon>
        <taxon>Candidatus Berkelbacteria</taxon>
    </lineage>
</organism>
<dbReference type="GO" id="GO:0016787">
    <property type="term" value="F:hydrolase activity"/>
    <property type="evidence" value="ECO:0007669"/>
    <property type="project" value="UniProtKB-KW"/>
</dbReference>
<proteinExistence type="inferred from homology"/>
<dbReference type="Pfam" id="PF03641">
    <property type="entry name" value="Lysine_decarbox"/>
    <property type="match status" value="1"/>
</dbReference>
<dbReference type="EC" id="3.2.2.n1" evidence="1"/>
<sequence>MDEVLPLRNSDSLLKFDFESNPSWRIFRIMSEFVDGFTFLSKFSRTVTFFGSAKFHEIDNHHFGEALELARMLAHEGFTIITGGGPGIMEAANRGAVEGGGESVGLNVQMPSTQRINPYVKKSIAFEHFFTRKVMLSFSAQAYVFFPGGFGTLDEFFELVTLIQTK</sequence>
<reference evidence="2 3" key="1">
    <citation type="submission" date="2017-07" db="EMBL/GenBank/DDBJ databases">
        <title>Mechanisms for carbon and nitrogen cycling indicate functional differentiation within the Candidate Phyla Radiation.</title>
        <authorList>
            <person name="Danczak R.E."/>
            <person name="Johnston M.D."/>
            <person name="Kenah C."/>
            <person name="Slattery M."/>
            <person name="Wrighton K.C."/>
            <person name="Wilkins M.J."/>
        </authorList>
    </citation>
    <scope>NUCLEOTIDE SEQUENCE [LARGE SCALE GENOMIC DNA]</scope>
    <source>
        <strain evidence="2">Licking1014_85</strain>
    </source>
</reference>
<gene>
    <name evidence="2" type="ORF">CEN91_293</name>
</gene>
<dbReference type="AlphaFoldDB" id="A0A554LJY4"/>